<dbReference type="EMBL" id="AP023093">
    <property type="protein sequence ID" value="BCE43275.1"/>
    <property type="molecule type" value="Genomic_DNA"/>
</dbReference>
<protein>
    <submittedName>
        <fullName evidence="3">ATP-dependent endonuclease</fullName>
    </submittedName>
</protein>
<proteinExistence type="predicted"/>
<dbReference type="Pfam" id="PF13175">
    <property type="entry name" value="AAA_15"/>
    <property type="match status" value="1"/>
</dbReference>
<keyword evidence="3" id="KW-0378">Hydrolase</keyword>
<dbReference type="AlphaFoldDB" id="A0A809YVH7"/>
<dbReference type="SUPFAM" id="SSF52540">
    <property type="entry name" value="P-loop containing nucleoside triphosphate hydrolases"/>
    <property type="match status" value="1"/>
</dbReference>
<dbReference type="Gene3D" id="3.40.50.300">
    <property type="entry name" value="P-loop containing nucleotide triphosphate hydrolases"/>
    <property type="match status" value="1"/>
</dbReference>
<dbReference type="Pfam" id="PF20469">
    <property type="entry name" value="OLD-like_TOPRIM"/>
    <property type="match status" value="1"/>
</dbReference>
<dbReference type="PANTHER" id="PTHR43581:SF4">
    <property type="entry name" value="ATP_GTP PHOSPHATASE"/>
    <property type="match status" value="1"/>
</dbReference>
<dbReference type="EMBL" id="AP023097">
    <property type="protein sequence ID" value="BCE78200.1"/>
    <property type="molecule type" value="Genomic_DNA"/>
</dbReference>
<feature type="domain" description="OLD protein-like TOPRIM" evidence="2">
    <location>
        <begin position="462"/>
        <end position="529"/>
    </location>
</feature>
<dbReference type="GO" id="GO:0004519">
    <property type="term" value="F:endonuclease activity"/>
    <property type="evidence" value="ECO:0007669"/>
    <property type="project" value="UniProtKB-KW"/>
</dbReference>
<keyword evidence="3" id="KW-0540">Nuclease</keyword>
<evidence type="ECO:0000313" key="4">
    <source>
        <dbReference type="EMBL" id="BCE78200.1"/>
    </source>
</evidence>
<evidence type="ECO:0000313" key="3">
    <source>
        <dbReference type="EMBL" id="BCE43275.1"/>
    </source>
</evidence>
<dbReference type="InterPro" id="IPR034139">
    <property type="entry name" value="TOPRIM_OLD"/>
</dbReference>
<feature type="domain" description="Endonuclease GajA/Old nuclease/RecF-like AAA" evidence="1">
    <location>
        <begin position="4"/>
        <end position="398"/>
    </location>
</feature>
<reference evidence="5" key="3">
    <citation type="submission" date="2020-05" db="EMBL/GenBank/DDBJ databases">
        <title>Complete genome sequence of Bradyrhizobium diazoefficiens XF9 isolated from soybean nodule.</title>
        <authorList>
            <person name="Noda R."/>
            <person name="Kakizaki K."/>
            <person name="Minamisawa K."/>
        </authorList>
    </citation>
    <scope>NUCLEOTIDE SEQUENCE</scope>
    <source>
        <strain evidence="5">XF9</strain>
    </source>
</reference>
<keyword evidence="3" id="KW-0255">Endonuclease</keyword>
<name>A0A809YVH7_9BRAD</name>
<organism evidence="3">
    <name type="scientific">Bradyrhizobium diazoefficiens</name>
    <dbReference type="NCBI Taxonomy" id="1355477"/>
    <lineage>
        <taxon>Bacteria</taxon>
        <taxon>Pseudomonadati</taxon>
        <taxon>Pseudomonadota</taxon>
        <taxon>Alphaproteobacteria</taxon>
        <taxon>Hyphomicrobiales</taxon>
        <taxon>Nitrobacteraceae</taxon>
        <taxon>Bradyrhizobium</taxon>
    </lineage>
</organism>
<accession>A0A809YVH7</accession>
<dbReference type="PANTHER" id="PTHR43581">
    <property type="entry name" value="ATP/GTP PHOSPHATASE"/>
    <property type="match status" value="1"/>
</dbReference>
<dbReference type="InterPro" id="IPR027417">
    <property type="entry name" value="P-loop_NTPase"/>
</dbReference>
<reference evidence="4" key="2">
    <citation type="submission" date="2020-05" db="EMBL/GenBank/DDBJ databases">
        <title>Complete genome sequence of Bradyrhizobium diazoefficiens XF8 isolated from soybean nodule.</title>
        <authorList>
            <person name="Noda R."/>
            <person name="Kakizaki K."/>
            <person name="Minamisawa K."/>
        </authorList>
    </citation>
    <scope>NUCLEOTIDE SEQUENCE</scope>
    <source>
        <strain evidence="4">XF8</strain>
    </source>
</reference>
<dbReference type="EMBL" id="AP023098">
    <property type="protein sequence ID" value="BCE86823.1"/>
    <property type="molecule type" value="Genomic_DNA"/>
</dbReference>
<evidence type="ECO:0000259" key="2">
    <source>
        <dbReference type="Pfam" id="PF20469"/>
    </source>
</evidence>
<gene>
    <name evidence="3" type="ORF">XF3B_83060</name>
    <name evidence="4" type="ORF">XF8B_83110</name>
    <name evidence="5" type="ORF">XF9B_82440</name>
</gene>
<sequence>MSLKIKSIAIKNFRSFKDTVVDLDDYTAFVGPNGAGKSTVLCALNIFFRQTEEAPTNLIELDVEDFHNGDVKGPIEITLTFNDLEPEAQADFAEYYRSGLLIVSAVAEFNPTSRRATVRQFAKRSAMKEFSDFFRRFNDGAPAGELAGIYEEIQKSHPEFGLPKKGTKEANRQALRSYEEDHPESCVLIDSEDQFYGFSKGGDRLSRYVQWVYVPAVKDATKENVEGRNTALGKLLSRTVRSKVDFESEIAALRDATLGSYKKIIQQQQTALDDLSKTLTAKLGEWAHPQAVARLEWTEDPVKSVQIADPMARLFASEGNFSGDLARFGHGLQRSYLLALLQELANTADTAQPRLILGCEEPELYQHPPQARHLASVFKKLGQGNSQILVSTHSPHFVSGRHFEHVRLVRRDEAEKKSNIRWTTCEKVAQKLSDISGDKIAPIEAERAQLHQALQPHINEMFFTQKLVLVEGLEDTAYITAWMTYSNLWDDYRKSGCNIVAVNGKSSLIEPLIIAKELSIPTFVVFDADGNVQDAGRRNLHKLDNEKILKLLEGDISSPFPDSPVWTNTYAMWPENLGSILKQEVGAALWDSSYSAATKGLGNPSGSFVKNTIHIGDHLTILRGKGVKIPTLDRLCAAILALA</sequence>
<evidence type="ECO:0000259" key="1">
    <source>
        <dbReference type="Pfam" id="PF13175"/>
    </source>
</evidence>
<reference evidence="3" key="1">
    <citation type="submission" date="2020-05" db="EMBL/GenBank/DDBJ databases">
        <title>Complete genome sequence of Bradyrhizobium diazoefficiens XF3 isolated from soybean nodule.</title>
        <authorList>
            <person name="Noda R."/>
            <person name="Kakizaki K."/>
            <person name="Minamisawa K."/>
        </authorList>
    </citation>
    <scope>NUCLEOTIDE SEQUENCE</scope>
    <source>
        <strain evidence="3">XF3</strain>
    </source>
</reference>
<dbReference type="InterPro" id="IPR051396">
    <property type="entry name" value="Bact_Antivir_Def_Nuclease"/>
</dbReference>
<dbReference type="InterPro" id="IPR041685">
    <property type="entry name" value="AAA_GajA/Old/RecF-like"/>
</dbReference>
<evidence type="ECO:0000313" key="5">
    <source>
        <dbReference type="EMBL" id="BCE86823.1"/>
    </source>
</evidence>